<keyword evidence="4" id="KW-1185">Reference proteome</keyword>
<keyword evidence="1" id="KW-0175">Coiled coil</keyword>
<dbReference type="Proteomes" id="UP000593567">
    <property type="component" value="Unassembled WGS sequence"/>
</dbReference>
<accession>A0A7J7J951</accession>
<dbReference type="InterPro" id="IPR019131">
    <property type="entry name" value="Cortactin-binding_p2_N"/>
</dbReference>
<dbReference type="Pfam" id="PF09727">
    <property type="entry name" value="CortBP2"/>
    <property type="match status" value="1"/>
</dbReference>
<dbReference type="PANTHER" id="PTHR23166">
    <property type="entry name" value="FILAMIN/GPBP-INTERACTING PROTEIN"/>
    <property type="match status" value="1"/>
</dbReference>
<dbReference type="InterPro" id="IPR050719">
    <property type="entry name" value="Cortactin-Actin_Reg"/>
</dbReference>
<gene>
    <name evidence="3" type="ORF">EB796_019792</name>
</gene>
<organism evidence="3 4">
    <name type="scientific">Bugula neritina</name>
    <name type="common">Brown bryozoan</name>
    <name type="synonym">Sertularia neritina</name>
    <dbReference type="NCBI Taxonomy" id="10212"/>
    <lineage>
        <taxon>Eukaryota</taxon>
        <taxon>Metazoa</taxon>
        <taxon>Spiralia</taxon>
        <taxon>Lophotrochozoa</taxon>
        <taxon>Bryozoa</taxon>
        <taxon>Gymnolaemata</taxon>
        <taxon>Cheilostomatida</taxon>
        <taxon>Flustrina</taxon>
        <taxon>Buguloidea</taxon>
        <taxon>Bugulidae</taxon>
        <taxon>Bugula</taxon>
    </lineage>
</organism>
<dbReference type="AlphaFoldDB" id="A0A7J7J951"/>
<evidence type="ECO:0000313" key="4">
    <source>
        <dbReference type="Proteomes" id="UP000593567"/>
    </source>
</evidence>
<proteinExistence type="predicted"/>
<sequence>MDAAYGRDEAQEEELVNIPKANLLGLNKRDLIELIRHLEHDVHSRDAVIRDLMNQQTKQAFYRAKYGRFGITDPFTALQRDSEQVLDDQFDHDQVKSSFDDQLQQLENLIETQRRAQGYNKGTKAISG</sequence>
<evidence type="ECO:0000256" key="1">
    <source>
        <dbReference type="ARBA" id="ARBA00023054"/>
    </source>
</evidence>
<comment type="caution">
    <text evidence="3">The sequence shown here is derived from an EMBL/GenBank/DDBJ whole genome shotgun (WGS) entry which is preliminary data.</text>
</comment>
<evidence type="ECO:0000313" key="3">
    <source>
        <dbReference type="EMBL" id="KAF6021898.1"/>
    </source>
</evidence>
<reference evidence="3" key="1">
    <citation type="submission" date="2020-06" db="EMBL/GenBank/DDBJ databases">
        <title>Draft genome of Bugula neritina, a colonial animal packing powerful symbionts and potential medicines.</title>
        <authorList>
            <person name="Rayko M."/>
        </authorList>
    </citation>
    <scope>NUCLEOTIDE SEQUENCE [LARGE SCALE GENOMIC DNA]</scope>
    <source>
        <strain evidence="3">Kwan_BN1</strain>
    </source>
</reference>
<dbReference type="OrthoDB" id="6021133at2759"/>
<evidence type="ECO:0000259" key="2">
    <source>
        <dbReference type="Pfam" id="PF09727"/>
    </source>
</evidence>
<name>A0A7J7J951_BUGNE</name>
<dbReference type="PANTHER" id="PTHR23166:SF5">
    <property type="entry name" value="CTTNBP2 N-TERMINAL-LIKE PROTEIN"/>
    <property type="match status" value="1"/>
</dbReference>
<dbReference type="EMBL" id="VXIV02002939">
    <property type="protein sequence ID" value="KAF6021898.1"/>
    <property type="molecule type" value="Genomic_DNA"/>
</dbReference>
<feature type="domain" description="Cortactin-binding protein-2 N-terminal" evidence="2">
    <location>
        <begin position="26"/>
        <end position="117"/>
    </location>
</feature>
<protein>
    <recommendedName>
        <fullName evidence="2">Cortactin-binding protein-2 N-terminal domain-containing protein</fullName>
    </recommendedName>
</protein>